<dbReference type="GO" id="GO:0050570">
    <property type="term" value="F:4-hydroxythreonine-4-phosphate dehydrogenase activity"/>
    <property type="evidence" value="ECO:0007669"/>
    <property type="project" value="UniProtKB-EC"/>
</dbReference>
<evidence type="ECO:0000313" key="3">
    <source>
        <dbReference type="Proteomes" id="UP000182631"/>
    </source>
</evidence>
<gene>
    <name evidence="2" type="ORF">FLM9_1080</name>
</gene>
<dbReference type="EC" id="1.1.1.262" evidence="2"/>
<dbReference type="EMBL" id="FITM01000117">
    <property type="protein sequence ID" value="SAY39033.1"/>
    <property type="molecule type" value="Genomic_DNA"/>
</dbReference>
<accession>A0A171DGZ6</accession>
<feature type="domain" description="PLAT" evidence="1">
    <location>
        <begin position="1"/>
        <end position="48"/>
    </location>
</feature>
<dbReference type="AlphaFoldDB" id="A0A171DGZ6"/>
<dbReference type="Gene3D" id="3.40.718.10">
    <property type="entry name" value="Isopropylmalate Dehydrogenase"/>
    <property type="match status" value="1"/>
</dbReference>
<dbReference type="PROSITE" id="PS50095">
    <property type="entry name" value="PLAT"/>
    <property type="match status" value="1"/>
</dbReference>
<dbReference type="SUPFAM" id="SSF53659">
    <property type="entry name" value="Isocitrate/Isopropylmalate dehydrogenase-like"/>
    <property type="match status" value="1"/>
</dbReference>
<keyword evidence="2" id="KW-0560">Oxidoreductase</keyword>
<evidence type="ECO:0000313" key="2">
    <source>
        <dbReference type="EMBL" id="SAY39033.1"/>
    </source>
</evidence>
<evidence type="ECO:0000259" key="1">
    <source>
        <dbReference type="PROSITE" id="PS50095"/>
    </source>
</evidence>
<organism evidence="2 3">
    <name type="scientific">Candidatus Synechococcus spongiarum</name>
    <dbReference type="NCBI Taxonomy" id="431041"/>
    <lineage>
        <taxon>Bacteria</taxon>
        <taxon>Bacillati</taxon>
        <taxon>Cyanobacteriota</taxon>
        <taxon>Cyanophyceae</taxon>
        <taxon>Synechococcales</taxon>
        <taxon>Synechococcaceae</taxon>
        <taxon>Synechococcus</taxon>
    </lineage>
</organism>
<keyword evidence="3" id="KW-1185">Reference proteome</keyword>
<protein>
    <submittedName>
        <fullName evidence="2">4-hydroxythreonine-4-phosphate dehydrogenase</fullName>
        <ecNumber evidence="2">1.1.1.262</ecNumber>
    </submittedName>
</protein>
<sequence length="48" mass="5391">MDEPRRIAIALGDPAGIGSEVVLKALANRRVQQTVEPVLFCCRRWLLE</sequence>
<dbReference type="Proteomes" id="UP000182631">
    <property type="component" value="Unassembled WGS sequence"/>
</dbReference>
<reference evidence="3" key="1">
    <citation type="submission" date="2016-02" db="EMBL/GenBank/DDBJ databases">
        <authorList>
            <person name="liu f."/>
        </authorList>
    </citation>
    <scope>NUCLEOTIDE SEQUENCE [LARGE SCALE GENOMIC DNA]</scope>
</reference>
<proteinExistence type="predicted"/>
<feature type="non-terminal residue" evidence="2">
    <location>
        <position position="48"/>
    </location>
</feature>
<name>A0A171DGZ6_9SYNE</name>
<dbReference type="InterPro" id="IPR001024">
    <property type="entry name" value="PLAT/LH2_dom"/>
</dbReference>